<gene>
    <name evidence="2" type="ORF">EJ03DRAFT_66462</name>
</gene>
<evidence type="ECO:0000313" key="2">
    <source>
        <dbReference type="EMBL" id="KAF2770355.1"/>
    </source>
</evidence>
<proteinExistence type="predicted"/>
<evidence type="ECO:0000256" key="1">
    <source>
        <dbReference type="SAM" id="MobiDB-lite"/>
    </source>
</evidence>
<feature type="region of interest" description="Disordered" evidence="1">
    <location>
        <begin position="19"/>
        <end position="44"/>
    </location>
</feature>
<dbReference type="Proteomes" id="UP000799436">
    <property type="component" value="Unassembled WGS sequence"/>
</dbReference>
<protein>
    <submittedName>
        <fullName evidence="2">Uncharacterized protein</fullName>
    </submittedName>
</protein>
<reference evidence="2" key="1">
    <citation type="journal article" date="2020" name="Stud. Mycol.">
        <title>101 Dothideomycetes genomes: a test case for predicting lifestyles and emergence of pathogens.</title>
        <authorList>
            <person name="Haridas S."/>
            <person name="Albert R."/>
            <person name="Binder M."/>
            <person name="Bloem J."/>
            <person name="Labutti K."/>
            <person name="Salamov A."/>
            <person name="Andreopoulos B."/>
            <person name="Baker S."/>
            <person name="Barry K."/>
            <person name="Bills G."/>
            <person name="Bluhm B."/>
            <person name="Cannon C."/>
            <person name="Castanera R."/>
            <person name="Culley D."/>
            <person name="Daum C."/>
            <person name="Ezra D."/>
            <person name="Gonzalez J."/>
            <person name="Henrissat B."/>
            <person name="Kuo A."/>
            <person name="Liang C."/>
            <person name="Lipzen A."/>
            <person name="Lutzoni F."/>
            <person name="Magnuson J."/>
            <person name="Mondo S."/>
            <person name="Nolan M."/>
            <person name="Ohm R."/>
            <person name="Pangilinan J."/>
            <person name="Park H.-J."/>
            <person name="Ramirez L."/>
            <person name="Alfaro M."/>
            <person name="Sun H."/>
            <person name="Tritt A."/>
            <person name="Yoshinaga Y."/>
            <person name="Zwiers L.-H."/>
            <person name="Turgeon B."/>
            <person name="Goodwin S."/>
            <person name="Spatafora J."/>
            <person name="Crous P."/>
            <person name="Grigoriev I."/>
        </authorList>
    </citation>
    <scope>NUCLEOTIDE SEQUENCE</scope>
    <source>
        <strain evidence="2">CBS 116005</strain>
    </source>
</reference>
<dbReference type="EMBL" id="ML995826">
    <property type="protein sequence ID" value="KAF2770355.1"/>
    <property type="molecule type" value="Genomic_DNA"/>
</dbReference>
<evidence type="ECO:0000313" key="3">
    <source>
        <dbReference type="Proteomes" id="UP000799436"/>
    </source>
</evidence>
<dbReference type="AlphaFoldDB" id="A0A6G1LBX7"/>
<accession>A0A6G1LBX7</accession>
<name>A0A6G1LBX7_9PEZI</name>
<sequence length="100" mass="10923">MSPHSSKRAALHAGMYQTAPVTASATPTEEEHQQHHHTASSMRSPMVQRCQGNVCLIIITVCMIDPKSVRAQYTAAICCPFVPDVQSLGTEKAPSLRIFM</sequence>
<keyword evidence="3" id="KW-1185">Reference proteome</keyword>
<organism evidence="2 3">
    <name type="scientific">Teratosphaeria nubilosa</name>
    <dbReference type="NCBI Taxonomy" id="161662"/>
    <lineage>
        <taxon>Eukaryota</taxon>
        <taxon>Fungi</taxon>
        <taxon>Dikarya</taxon>
        <taxon>Ascomycota</taxon>
        <taxon>Pezizomycotina</taxon>
        <taxon>Dothideomycetes</taxon>
        <taxon>Dothideomycetidae</taxon>
        <taxon>Mycosphaerellales</taxon>
        <taxon>Teratosphaeriaceae</taxon>
        <taxon>Teratosphaeria</taxon>
    </lineage>
</organism>